<dbReference type="EMBL" id="JAMKFB020000010">
    <property type="protein sequence ID" value="KAL0183334.1"/>
    <property type="molecule type" value="Genomic_DNA"/>
</dbReference>
<protein>
    <submittedName>
        <fullName evidence="2">Uncharacterized protein</fullName>
    </submittedName>
</protein>
<evidence type="ECO:0000313" key="2">
    <source>
        <dbReference type="EMBL" id="KAL0183334.1"/>
    </source>
</evidence>
<accession>A0ABD0QAQ2</accession>
<keyword evidence="3" id="KW-1185">Reference proteome</keyword>
<feature type="non-terminal residue" evidence="2">
    <location>
        <position position="1"/>
    </location>
</feature>
<reference evidence="2 3" key="1">
    <citation type="submission" date="2024-05" db="EMBL/GenBank/DDBJ databases">
        <title>Genome sequencing and assembly of Indian major carp, Cirrhinus mrigala (Hamilton, 1822).</title>
        <authorList>
            <person name="Mohindra V."/>
            <person name="Chowdhury L.M."/>
            <person name="Lal K."/>
            <person name="Jena J.K."/>
        </authorList>
    </citation>
    <scope>NUCLEOTIDE SEQUENCE [LARGE SCALE GENOMIC DNA]</scope>
    <source>
        <strain evidence="2">CM1030</strain>
        <tissue evidence="2">Blood</tissue>
    </source>
</reference>
<dbReference type="Proteomes" id="UP001529510">
    <property type="component" value="Unassembled WGS sequence"/>
</dbReference>
<feature type="region of interest" description="Disordered" evidence="1">
    <location>
        <begin position="22"/>
        <end position="61"/>
    </location>
</feature>
<gene>
    <name evidence="2" type="ORF">M9458_022709</name>
</gene>
<proteinExistence type="predicted"/>
<name>A0ABD0QAQ2_CIRMR</name>
<organism evidence="2 3">
    <name type="scientific">Cirrhinus mrigala</name>
    <name type="common">Mrigala</name>
    <dbReference type="NCBI Taxonomy" id="683832"/>
    <lineage>
        <taxon>Eukaryota</taxon>
        <taxon>Metazoa</taxon>
        <taxon>Chordata</taxon>
        <taxon>Craniata</taxon>
        <taxon>Vertebrata</taxon>
        <taxon>Euteleostomi</taxon>
        <taxon>Actinopterygii</taxon>
        <taxon>Neopterygii</taxon>
        <taxon>Teleostei</taxon>
        <taxon>Ostariophysi</taxon>
        <taxon>Cypriniformes</taxon>
        <taxon>Cyprinidae</taxon>
        <taxon>Labeoninae</taxon>
        <taxon>Labeonini</taxon>
        <taxon>Cirrhinus</taxon>
    </lineage>
</organism>
<evidence type="ECO:0000256" key="1">
    <source>
        <dbReference type="SAM" id="MobiDB-lite"/>
    </source>
</evidence>
<dbReference type="AlphaFoldDB" id="A0ABD0QAQ2"/>
<evidence type="ECO:0000313" key="3">
    <source>
        <dbReference type="Proteomes" id="UP001529510"/>
    </source>
</evidence>
<feature type="non-terminal residue" evidence="2">
    <location>
        <position position="61"/>
    </location>
</feature>
<comment type="caution">
    <text evidence="2">The sequence shown here is derived from an EMBL/GenBank/DDBJ whole genome shotgun (WGS) entry which is preliminary data.</text>
</comment>
<sequence length="61" mass="6291">GETSACKPSSVRLAPSFSFHSAGVQMDAQTPHSHPPFSDGHPQSAADQSAAALPYNSQAPQ</sequence>